<reference evidence="3" key="1">
    <citation type="submission" date="2012-07" db="EMBL/GenBank/DDBJ databases">
        <title>Genome of the Chinese tree shrew, a rising model animal genetically related to primates.</title>
        <authorList>
            <person name="Zhang G."/>
            <person name="Fan Y."/>
            <person name="Yao Y."/>
            <person name="Huang Z."/>
        </authorList>
    </citation>
    <scope>NUCLEOTIDE SEQUENCE [LARGE SCALE GENOMIC DNA]</scope>
</reference>
<dbReference type="AlphaFoldDB" id="L9L7Q7"/>
<gene>
    <name evidence="2" type="ORF">TREES_T100020263</name>
</gene>
<organism evidence="2 3">
    <name type="scientific">Tupaia chinensis</name>
    <name type="common">Chinese tree shrew</name>
    <name type="synonym">Tupaia belangeri chinensis</name>
    <dbReference type="NCBI Taxonomy" id="246437"/>
    <lineage>
        <taxon>Eukaryota</taxon>
        <taxon>Metazoa</taxon>
        <taxon>Chordata</taxon>
        <taxon>Craniata</taxon>
        <taxon>Vertebrata</taxon>
        <taxon>Euteleostomi</taxon>
        <taxon>Mammalia</taxon>
        <taxon>Eutheria</taxon>
        <taxon>Euarchontoglires</taxon>
        <taxon>Scandentia</taxon>
        <taxon>Tupaiidae</taxon>
        <taxon>Tupaia</taxon>
    </lineage>
</organism>
<reference evidence="3" key="2">
    <citation type="journal article" date="2013" name="Nat. Commun.">
        <title>Genome of the Chinese tree shrew.</title>
        <authorList>
            <person name="Fan Y."/>
            <person name="Huang Z.Y."/>
            <person name="Cao C.C."/>
            <person name="Chen C.S."/>
            <person name="Chen Y.X."/>
            <person name="Fan D.D."/>
            <person name="He J."/>
            <person name="Hou H.L."/>
            <person name="Hu L."/>
            <person name="Hu X.T."/>
            <person name="Jiang X.T."/>
            <person name="Lai R."/>
            <person name="Lang Y.S."/>
            <person name="Liang B."/>
            <person name="Liao S.G."/>
            <person name="Mu D."/>
            <person name="Ma Y.Y."/>
            <person name="Niu Y.Y."/>
            <person name="Sun X.Q."/>
            <person name="Xia J.Q."/>
            <person name="Xiao J."/>
            <person name="Xiong Z.Q."/>
            <person name="Xu L."/>
            <person name="Yang L."/>
            <person name="Zhang Y."/>
            <person name="Zhao W."/>
            <person name="Zhao X.D."/>
            <person name="Zheng Y.T."/>
            <person name="Zhou J.M."/>
            <person name="Zhu Y.B."/>
            <person name="Zhang G.J."/>
            <person name="Wang J."/>
            <person name="Yao Y.G."/>
        </authorList>
    </citation>
    <scope>NUCLEOTIDE SEQUENCE [LARGE SCALE GENOMIC DNA]</scope>
</reference>
<evidence type="ECO:0000313" key="2">
    <source>
        <dbReference type="EMBL" id="ELW70933.1"/>
    </source>
</evidence>
<sequence>MSPLLLLVLWGILGQALFPFDFNQLKQLHGGLGIYHRGMSTFTSLHVQVQQLLGEMLQKHGGILWSVTFPIVEENVGGVVGEGLGVKVLEGFEVIVDGIPTMIFTVNVFRNWL</sequence>
<accession>L9L7Q7</accession>
<proteinExistence type="predicted"/>
<keyword evidence="1" id="KW-0732">Signal</keyword>
<feature type="signal peptide" evidence="1">
    <location>
        <begin position="1"/>
        <end position="16"/>
    </location>
</feature>
<name>L9L7Q7_TUPCH</name>
<dbReference type="InParanoid" id="L9L7Q7"/>
<feature type="chain" id="PRO_5004000545" evidence="1">
    <location>
        <begin position="17"/>
        <end position="113"/>
    </location>
</feature>
<dbReference type="EMBL" id="KB320480">
    <property type="protein sequence ID" value="ELW70933.1"/>
    <property type="molecule type" value="Genomic_DNA"/>
</dbReference>
<evidence type="ECO:0000256" key="1">
    <source>
        <dbReference type="SAM" id="SignalP"/>
    </source>
</evidence>
<keyword evidence="3" id="KW-1185">Reference proteome</keyword>
<dbReference type="Proteomes" id="UP000011518">
    <property type="component" value="Unassembled WGS sequence"/>
</dbReference>
<evidence type="ECO:0000313" key="3">
    <source>
        <dbReference type="Proteomes" id="UP000011518"/>
    </source>
</evidence>
<protein>
    <submittedName>
        <fullName evidence="2">Uncharacterized protein</fullName>
    </submittedName>
</protein>